<dbReference type="PANTHER" id="PTHR15593:SF3">
    <property type="entry name" value="PROTEIN DDB_G0292252-RELATED"/>
    <property type="match status" value="1"/>
</dbReference>
<feature type="region of interest" description="Disordered" evidence="1">
    <location>
        <begin position="423"/>
        <end position="444"/>
    </location>
</feature>
<dbReference type="EMBL" id="BRYA01000121">
    <property type="protein sequence ID" value="GMI40154.1"/>
    <property type="molecule type" value="Genomic_DNA"/>
</dbReference>
<dbReference type="InterPro" id="IPR019522">
    <property type="entry name" value="PIK3R5/6"/>
</dbReference>
<feature type="compositionally biased region" description="Acidic residues" evidence="1">
    <location>
        <begin position="585"/>
        <end position="595"/>
    </location>
</feature>
<evidence type="ECO:0000313" key="3">
    <source>
        <dbReference type="Proteomes" id="UP001165065"/>
    </source>
</evidence>
<dbReference type="PANTHER" id="PTHR15593">
    <property type="entry name" value="PHOSPHATIDYLINOSITOL 3-KINASE REGULATORY SUBUNIT"/>
    <property type="match status" value="1"/>
</dbReference>
<protein>
    <submittedName>
        <fullName evidence="2">Uncharacterized protein</fullName>
    </submittedName>
</protein>
<gene>
    <name evidence="2" type="ORF">TrCOL_g6985</name>
</gene>
<name>A0A9W7L8M4_9STRA</name>
<sequence length="1092" mass="121960">MKNSFYDQFRRNTSLSTSGTSPSSKVRRNKIAGLMGVAQQGHRSRKQSKLNGMVGGVQPDDIAKKLFAGGDEVLAPPEYAVLWNNVSPARFITRCIKFLLDYEKSPEDTAKQLKKTQKELRYFVTCVLHSITVFDLFSIMDERSQALNTALEKFDQIKKKNPQPHDKRVYKVLNALQKHKKPPYEVGVVSMVVDCAALVPLPLMTMGFAPPGVKPGSSKKDIHKEKYALEDVDEEFPFLFPFLQNLLTCSDEQTQGTSKPSVAAEQIFKEILKILSTLHHQLRMAPESIESVSVQALALMFMLKQFLAVSPTSDIVWLRLAIDVVSSFKAWPLPFSATAEDLLRMLETEARAPGSYLREKLMLEDPELLPSSHVASPDDVHVLQVHVLVDREDPLSNTHQALFETVQQERGRKSSNLIMINEGGAGEEEGSDGASGGEASGAEEIPDLTPEHLRIRMVTHIISCDFDLSVAAGTSSMDDPLNLATRTPEEMLEFYEKALEIHAKAKTLPTQDTLLLKSERGVPGGICKLYRENAIRELLTEICPGQNFRPVRSAETDENNSTRKSTDRGISFSLKGVASAKSLVQDDEEKADETECAPARPTVPAPDFDVKRVESFSNTFTPLMPPVQFKFWQCKTTPINKPTANQVTGNRYLYYKNECEQLKTLVGETVEKSPEGVKPVLKLVLMGSNLVLHKYLCAYSAVYEQEPLLLEKVHLQIYVCPEGQNDLGRFLAWSDAWYKRHVFSPFVGAVPLAPQYAINETFPSSLLDDCAMHATLPVNLLREMLQHYVRSAEHTENIKVYDVQCWTEEDKKLRRLSTTDSFLDADGDFDLFGQEGEKKKVAAAAEEEKMPIFSLTPHVLVPFITSIEIGILSQVEAYKFNMMKQDESLKQILSDKEFIRNHGGGNFPPLTISYRPTNLGGKATKEEKEISGEFVSISICNVPEGIRAFETSNLEEKEKFGTWSGLTLAVRRNQGKLKDLLHKKTKLSSSEVDAYVETMKSQDSFGIQSLAENVEDDPFAAKMLMVGTLTVQVTKQSDSFYILADGALVGPLKKITVGPSALKHKVDETSDFELPVQSFFPVAAFDRDKEMV</sequence>
<feature type="region of interest" description="Disordered" evidence="1">
    <location>
        <begin position="583"/>
        <end position="604"/>
    </location>
</feature>
<evidence type="ECO:0000256" key="1">
    <source>
        <dbReference type="SAM" id="MobiDB-lite"/>
    </source>
</evidence>
<proteinExistence type="predicted"/>
<evidence type="ECO:0000313" key="2">
    <source>
        <dbReference type="EMBL" id="GMI40154.1"/>
    </source>
</evidence>
<dbReference type="OrthoDB" id="190040at2759"/>
<dbReference type="AlphaFoldDB" id="A0A9W7L8M4"/>
<dbReference type="Proteomes" id="UP001165065">
    <property type="component" value="Unassembled WGS sequence"/>
</dbReference>
<feature type="region of interest" description="Disordered" evidence="1">
    <location>
        <begin position="1"/>
        <end position="26"/>
    </location>
</feature>
<feature type="compositionally biased region" description="Low complexity" evidence="1">
    <location>
        <begin position="13"/>
        <end position="24"/>
    </location>
</feature>
<accession>A0A9W7L8M4</accession>
<keyword evidence="3" id="KW-1185">Reference proteome</keyword>
<dbReference type="GO" id="GO:0007186">
    <property type="term" value="P:G protein-coupled receptor signaling pathway"/>
    <property type="evidence" value="ECO:0007669"/>
    <property type="project" value="TreeGrafter"/>
</dbReference>
<dbReference type="GO" id="GO:0005944">
    <property type="term" value="C:phosphatidylinositol 3-kinase complex, class IB"/>
    <property type="evidence" value="ECO:0007669"/>
    <property type="project" value="InterPro"/>
</dbReference>
<reference evidence="3" key="1">
    <citation type="journal article" date="2023" name="Commun. Biol.">
        <title>Genome analysis of Parmales, the sister group of diatoms, reveals the evolutionary specialization of diatoms from phago-mixotrophs to photoautotrophs.</title>
        <authorList>
            <person name="Ban H."/>
            <person name="Sato S."/>
            <person name="Yoshikawa S."/>
            <person name="Yamada K."/>
            <person name="Nakamura Y."/>
            <person name="Ichinomiya M."/>
            <person name="Sato N."/>
            <person name="Blanc-Mathieu R."/>
            <person name="Endo H."/>
            <person name="Kuwata A."/>
            <person name="Ogata H."/>
        </authorList>
    </citation>
    <scope>NUCLEOTIDE SEQUENCE [LARGE SCALE GENOMIC DNA]</scope>
</reference>
<dbReference type="GO" id="GO:0046935">
    <property type="term" value="F:1-phosphatidylinositol-3-kinase regulator activity"/>
    <property type="evidence" value="ECO:0007669"/>
    <property type="project" value="InterPro"/>
</dbReference>
<dbReference type="Pfam" id="PF10486">
    <property type="entry name" value="PI3K_1B_p101"/>
    <property type="match status" value="1"/>
</dbReference>
<comment type="caution">
    <text evidence="2">The sequence shown here is derived from an EMBL/GenBank/DDBJ whole genome shotgun (WGS) entry which is preliminary data.</text>
</comment>
<organism evidence="2 3">
    <name type="scientific">Triparma columacea</name>
    <dbReference type="NCBI Taxonomy" id="722753"/>
    <lineage>
        <taxon>Eukaryota</taxon>
        <taxon>Sar</taxon>
        <taxon>Stramenopiles</taxon>
        <taxon>Ochrophyta</taxon>
        <taxon>Bolidophyceae</taxon>
        <taxon>Parmales</taxon>
        <taxon>Triparmaceae</taxon>
        <taxon>Triparma</taxon>
    </lineage>
</organism>